<evidence type="ECO:0000256" key="3">
    <source>
        <dbReference type="ARBA" id="ARBA00022771"/>
    </source>
</evidence>
<evidence type="ECO:0000256" key="1">
    <source>
        <dbReference type="ARBA" id="ARBA00004419"/>
    </source>
</evidence>
<evidence type="ECO:0000313" key="10">
    <source>
        <dbReference type="EMBL" id="EEY57808.1"/>
    </source>
</evidence>
<dbReference type="Pfam" id="PF00569">
    <property type="entry name" value="ZZ"/>
    <property type="match status" value="2"/>
</dbReference>
<evidence type="ECO:0000256" key="4">
    <source>
        <dbReference type="ARBA" id="ARBA00022833"/>
    </source>
</evidence>
<dbReference type="Gene3D" id="2.60.40.10">
    <property type="entry name" value="Immunoglobulins"/>
    <property type="match status" value="1"/>
</dbReference>
<dbReference type="STRING" id="403677.D0MQN9"/>
<evidence type="ECO:0000259" key="8">
    <source>
        <dbReference type="PROSITE" id="PS50030"/>
    </source>
</evidence>
<dbReference type="eggNOG" id="KOG4582">
    <property type="taxonomic scope" value="Eukaryota"/>
</dbReference>
<feature type="domain" description="UBA" evidence="8">
    <location>
        <begin position="745"/>
        <end position="791"/>
    </location>
</feature>
<feature type="region of interest" description="Disordered" evidence="7">
    <location>
        <begin position="536"/>
        <end position="566"/>
    </location>
</feature>
<dbReference type="VEuPathDB" id="FungiDB:PITG_00391"/>
<dbReference type="EMBL" id="DS028118">
    <property type="protein sequence ID" value="EEY57808.1"/>
    <property type="molecule type" value="Genomic_DNA"/>
</dbReference>
<evidence type="ECO:0008006" key="12">
    <source>
        <dbReference type="Google" id="ProtNLM"/>
    </source>
</evidence>
<evidence type="ECO:0000259" key="9">
    <source>
        <dbReference type="PROSITE" id="PS50135"/>
    </source>
</evidence>
<dbReference type="SMART" id="SM00165">
    <property type="entry name" value="UBA"/>
    <property type="match status" value="1"/>
</dbReference>
<dbReference type="CDD" id="cd14947">
    <property type="entry name" value="NBR1_like"/>
    <property type="match status" value="1"/>
</dbReference>
<keyword evidence="3 6" id="KW-0863">Zinc-finger</keyword>
<dbReference type="Gene3D" id="3.30.60.90">
    <property type="match status" value="2"/>
</dbReference>
<dbReference type="InterPro" id="IPR009060">
    <property type="entry name" value="UBA-like_sf"/>
</dbReference>
<organism evidence="10 11">
    <name type="scientific">Phytophthora infestans (strain T30-4)</name>
    <name type="common">Potato late blight agent</name>
    <dbReference type="NCBI Taxonomy" id="403677"/>
    <lineage>
        <taxon>Eukaryota</taxon>
        <taxon>Sar</taxon>
        <taxon>Stramenopiles</taxon>
        <taxon>Oomycota</taxon>
        <taxon>Peronosporomycetes</taxon>
        <taxon>Peronosporales</taxon>
        <taxon>Peronosporaceae</taxon>
        <taxon>Phytophthora</taxon>
    </lineage>
</organism>
<reference evidence="11" key="1">
    <citation type="journal article" date="2009" name="Nature">
        <title>Genome sequence and analysis of the Irish potato famine pathogen Phytophthora infestans.</title>
        <authorList>
            <consortium name="The Broad Institute Genome Sequencing Platform"/>
            <person name="Haas B.J."/>
            <person name="Kamoun S."/>
            <person name="Zody M.C."/>
            <person name="Jiang R.H."/>
            <person name="Handsaker R.E."/>
            <person name="Cano L.M."/>
            <person name="Grabherr M."/>
            <person name="Kodira C.D."/>
            <person name="Raffaele S."/>
            <person name="Torto-Alalibo T."/>
            <person name="Bozkurt T.O."/>
            <person name="Ah-Fong A.M."/>
            <person name="Alvarado L."/>
            <person name="Anderson V.L."/>
            <person name="Armstrong M.R."/>
            <person name="Avrova A."/>
            <person name="Baxter L."/>
            <person name="Beynon J."/>
            <person name="Boevink P.C."/>
            <person name="Bollmann S.R."/>
            <person name="Bos J.I."/>
            <person name="Bulone V."/>
            <person name="Cai G."/>
            <person name="Cakir C."/>
            <person name="Carrington J.C."/>
            <person name="Chawner M."/>
            <person name="Conti L."/>
            <person name="Costanzo S."/>
            <person name="Ewan R."/>
            <person name="Fahlgren N."/>
            <person name="Fischbach M.A."/>
            <person name="Fugelstad J."/>
            <person name="Gilroy E.M."/>
            <person name="Gnerre S."/>
            <person name="Green P.J."/>
            <person name="Grenville-Briggs L.J."/>
            <person name="Griffith J."/>
            <person name="Grunwald N.J."/>
            <person name="Horn K."/>
            <person name="Horner N.R."/>
            <person name="Hu C.H."/>
            <person name="Huitema E."/>
            <person name="Jeong D.H."/>
            <person name="Jones A.M."/>
            <person name="Jones J.D."/>
            <person name="Jones R.W."/>
            <person name="Karlsson E.K."/>
            <person name="Kunjeti S.G."/>
            <person name="Lamour K."/>
            <person name="Liu Z."/>
            <person name="Ma L."/>
            <person name="Maclean D."/>
            <person name="Chibucos M.C."/>
            <person name="McDonald H."/>
            <person name="McWalters J."/>
            <person name="Meijer H.J."/>
            <person name="Morgan W."/>
            <person name="Morris P.F."/>
            <person name="Munro C.A."/>
            <person name="O'Neill K."/>
            <person name="Ospina-Giraldo M."/>
            <person name="Pinzon A."/>
            <person name="Pritchard L."/>
            <person name="Ramsahoye B."/>
            <person name="Ren Q."/>
            <person name="Restrepo S."/>
            <person name="Roy S."/>
            <person name="Sadanandom A."/>
            <person name="Savidor A."/>
            <person name="Schornack S."/>
            <person name="Schwartz D.C."/>
            <person name="Schumann U.D."/>
            <person name="Schwessinger B."/>
            <person name="Seyer L."/>
            <person name="Sharpe T."/>
            <person name="Silvar C."/>
            <person name="Song J."/>
            <person name="Studholme D.J."/>
            <person name="Sykes S."/>
            <person name="Thines M."/>
            <person name="van de Vondervoort P.J."/>
            <person name="Phuntumart V."/>
            <person name="Wawra S."/>
            <person name="Weide R."/>
            <person name="Win J."/>
            <person name="Young C."/>
            <person name="Zhou S."/>
            <person name="Fry W."/>
            <person name="Meyers B.C."/>
            <person name="van West P."/>
            <person name="Ristaino J."/>
            <person name="Govers F."/>
            <person name="Birch P.R."/>
            <person name="Whisson S.C."/>
            <person name="Judelson H.S."/>
            <person name="Nusbaum C."/>
        </authorList>
    </citation>
    <scope>NUCLEOTIDE SEQUENCE [LARGE SCALE GENOMIC DNA]</scope>
    <source>
        <strain evidence="11">T30-4</strain>
    </source>
</reference>
<dbReference type="InterPro" id="IPR032350">
    <property type="entry name" value="Nbr1_FW"/>
</dbReference>
<protein>
    <recommendedName>
        <fullName evidence="12">ZZ-type domain-containing protein</fullName>
    </recommendedName>
</protein>
<dbReference type="OrthoDB" id="10064100at2759"/>
<dbReference type="Proteomes" id="UP000006643">
    <property type="component" value="Unassembled WGS sequence"/>
</dbReference>
<dbReference type="PROSITE" id="PS50135">
    <property type="entry name" value="ZF_ZZ_2"/>
    <property type="match status" value="1"/>
</dbReference>
<dbReference type="PROSITE" id="PS50030">
    <property type="entry name" value="UBA"/>
    <property type="match status" value="1"/>
</dbReference>
<dbReference type="CDD" id="cd02340">
    <property type="entry name" value="ZZ_NBR1_like"/>
    <property type="match status" value="1"/>
</dbReference>
<dbReference type="RefSeq" id="XP_002908994.1">
    <property type="nucleotide sequence ID" value="XM_002908948.1"/>
</dbReference>
<dbReference type="GO" id="GO:0005776">
    <property type="term" value="C:autophagosome"/>
    <property type="evidence" value="ECO:0007669"/>
    <property type="project" value="UniProtKB-SubCell"/>
</dbReference>
<dbReference type="SUPFAM" id="SSF46934">
    <property type="entry name" value="UBA-like"/>
    <property type="match status" value="1"/>
</dbReference>
<gene>
    <name evidence="10" type="ORF">PITG_00391</name>
</gene>
<evidence type="ECO:0000256" key="2">
    <source>
        <dbReference type="ARBA" id="ARBA00022723"/>
    </source>
</evidence>
<evidence type="ECO:0000256" key="6">
    <source>
        <dbReference type="PROSITE-ProRule" id="PRU00228"/>
    </source>
</evidence>
<dbReference type="eggNOG" id="KOG4351">
    <property type="taxonomic scope" value="Eukaryota"/>
</dbReference>
<keyword evidence="11" id="KW-1185">Reference proteome</keyword>
<dbReference type="GO" id="GO:0031410">
    <property type="term" value="C:cytoplasmic vesicle"/>
    <property type="evidence" value="ECO:0007669"/>
    <property type="project" value="UniProtKB-KW"/>
</dbReference>
<dbReference type="InterPro" id="IPR043145">
    <property type="entry name" value="Znf_ZZ_sf"/>
</dbReference>
<dbReference type="KEGG" id="pif:PITG_00391"/>
<dbReference type="SUPFAM" id="SSF57850">
    <property type="entry name" value="RING/U-box"/>
    <property type="match status" value="2"/>
</dbReference>
<dbReference type="SUPFAM" id="SSF54277">
    <property type="entry name" value="CAD &amp; PB1 domains"/>
    <property type="match status" value="1"/>
</dbReference>
<dbReference type="InterPro" id="IPR013783">
    <property type="entry name" value="Ig-like_fold"/>
</dbReference>
<dbReference type="Pfam" id="PF00564">
    <property type="entry name" value="PB1"/>
    <property type="match status" value="1"/>
</dbReference>
<sequence>MTKTIELTTSGTEPLTQTLALASEPLTVATLRAEAAALLAGNAKTFSLRYTDSDGDEVTIAHDADVKELADYMDDEQLERVTVTVVSQEAAGRRAASAVQTQLRGLVTAMSKLATTKPKQPTPANAMNLLVASLQTMDVAEDSEELAAIKKQLLEILDDDEFKKAVEELCASEELKDLADVMVAAIYAEDAVAIEETATARLDELLVFAQRLVARCPTLKPAMVNVAKNCMSGLVRLNDEGLADDGTSSSSSSSAEDVELEAREVAVHFGIICDGCDKEPLVGVRYKSLETPDFDVCEDCEASGQWAEHEPFIKIADPSRAPKHQRTPERVAHPFVRCDGCETSPIVGPRFKSKTAYDFDLCQACEASGKWKESHGPFTKIVEPGMMHAMKFTYRRGGKKYGHGNFGRHHGKFGRHHGKFDGHPGKFNRHGHHGPPGIPFDGPPSHHHGPSFTGFGPRPRHGGPGLPGHGPPPPPHDEGPRFGFGEAQRGPGFPTPGPPGFGLGHFGPPGPGFPGPHGSTPYMPNVHMHFGPRGCPRGRHGRDMRFSGDNEQQEAGRRRHGRGRWGREASDLEARFVEDVTIEDGTVVEAGKPLRKMWKLVNDGERAWPDGCYMITQPGNPMFPDRESSRIELPALAPGQEYIAGVDLVAPSQPGRYPNFWRVCDPADASFGHRFWIDIVVVGNSIAESTPSEAPTADSGEDEMKKSAEATPSTEASSDDDIEIIDVTEAQEADGDAEIGDDSEAFDENKNFKESMQILAAMGFSDLDKNLRALKLVDGNVGGAVNVLLSE</sequence>
<dbReference type="GO" id="GO:0008270">
    <property type="term" value="F:zinc ion binding"/>
    <property type="evidence" value="ECO:0007669"/>
    <property type="project" value="UniProtKB-KW"/>
</dbReference>
<dbReference type="GeneID" id="9477207"/>
<dbReference type="AlphaFoldDB" id="D0MQN9"/>
<dbReference type="OMA" id="EPGMMHA"/>
<dbReference type="InterPro" id="IPR015940">
    <property type="entry name" value="UBA"/>
</dbReference>
<proteinExistence type="predicted"/>
<feature type="region of interest" description="Disordered" evidence="7">
    <location>
        <begin position="422"/>
        <end position="521"/>
    </location>
</feature>
<accession>D0MQN9</accession>
<evidence type="ECO:0000256" key="5">
    <source>
        <dbReference type="ARBA" id="ARBA00023329"/>
    </source>
</evidence>
<comment type="subcellular location">
    <subcellularLocation>
        <location evidence="1">Cytoplasmic vesicle</location>
        <location evidence="1">Autophagosome</location>
    </subcellularLocation>
</comment>
<evidence type="ECO:0000313" key="11">
    <source>
        <dbReference type="Proteomes" id="UP000006643"/>
    </source>
</evidence>
<feature type="region of interest" description="Disordered" evidence="7">
    <location>
        <begin position="688"/>
        <end position="722"/>
    </location>
</feature>
<keyword evidence="2" id="KW-0479">Metal-binding</keyword>
<dbReference type="PANTHER" id="PTHR20930:SF0">
    <property type="entry name" value="PROTEIN ILRUN"/>
    <property type="match status" value="1"/>
</dbReference>
<keyword evidence="4" id="KW-0862">Zinc</keyword>
<dbReference type="Gene3D" id="3.10.20.90">
    <property type="entry name" value="Phosphatidylinositol 3-kinase Catalytic Subunit, Chain A, domain 1"/>
    <property type="match status" value="1"/>
</dbReference>
<dbReference type="Gene3D" id="1.10.8.10">
    <property type="entry name" value="DNA helicase RuvA subunit, C-terminal domain"/>
    <property type="match status" value="1"/>
</dbReference>
<dbReference type="InterPro" id="IPR000433">
    <property type="entry name" value="Znf_ZZ"/>
</dbReference>
<dbReference type="SMART" id="SM00291">
    <property type="entry name" value="ZnF_ZZ"/>
    <property type="match status" value="2"/>
</dbReference>
<dbReference type="HOGENOM" id="CLU_014782_0_0_1"/>
<evidence type="ECO:0000256" key="7">
    <source>
        <dbReference type="SAM" id="MobiDB-lite"/>
    </source>
</evidence>
<dbReference type="InterPro" id="IPR000270">
    <property type="entry name" value="PB1_dom"/>
</dbReference>
<dbReference type="PANTHER" id="PTHR20930">
    <property type="entry name" value="OVARIAN CARCINOMA ANTIGEN CA125-RELATED"/>
    <property type="match status" value="1"/>
</dbReference>
<name>D0MQN9_PHYIT</name>
<keyword evidence="5" id="KW-0968">Cytoplasmic vesicle</keyword>
<feature type="domain" description="ZZ-type" evidence="9">
    <location>
        <begin position="268"/>
        <end position="343"/>
    </location>
</feature>
<dbReference type="Pfam" id="PF16158">
    <property type="entry name" value="N_BRCA1_IG"/>
    <property type="match status" value="1"/>
</dbReference>
<dbReference type="InParanoid" id="D0MQN9"/>